<evidence type="ECO:0000313" key="3">
    <source>
        <dbReference type="Proteomes" id="UP000078559"/>
    </source>
</evidence>
<dbReference type="Proteomes" id="UP000078559">
    <property type="component" value="Unassembled WGS sequence"/>
</dbReference>
<keyword evidence="2" id="KW-0808">Transferase</keyword>
<evidence type="ECO:0000313" key="2">
    <source>
        <dbReference type="EMBL" id="KUI64369.1"/>
    </source>
</evidence>
<organism evidence="2 3">
    <name type="scientific">Cytospora mali</name>
    <name type="common">Apple Valsa canker fungus</name>
    <name type="synonym">Valsa mali</name>
    <dbReference type="NCBI Taxonomy" id="578113"/>
    <lineage>
        <taxon>Eukaryota</taxon>
        <taxon>Fungi</taxon>
        <taxon>Dikarya</taxon>
        <taxon>Ascomycota</taxon>
        <taxon>Pezizomycotina</taxon>
        <taxon>Sordariomycetes</taxon>
        <taxon>Sordariomycetidae</taxon>
        <taxon>Diaporthales</taxon>
        <taxon>Cytosporaceae</taxon>
        <taxon>Cytospora</taxon>
    </lineage>
</organism>
<dbReference type="SUPFAM" id="SSF56112">
    <property type="entry name" value="Protein kinase-like (PK-like)"/>
    <property type="match status" value="1"/>
</dbReference>
<feature type="compositionally biased region" description="Basic and acidic residues" evidence="1">
    <location>
        <begin position="154"/>
        <end position="165"/>
    </location>
</feature>
<sequence length="186" mass="20285">MAVKGTEAIATAFPLANEQVRTDVCNSAKRALRRVHKLGILHGDIEMRNVMRTADNRAILVDFELARSRDEIVKRAQKRAHPSPRINDGAGTAPGAHGQQDSSAVEAGANSKKRSADQHEQGASVNSSSLGRRRSKRLQDISGANVPVQQQIAQHERHCHHEEAAGGRNAGRGRKRDMEAPEADRL</sequence>
<evidence type="ECO:0000256" key="1">
    <source>
        <dbReference type="SAM" id="MobiDB-lite"/>
    </source>
</evidence>
<keyword evidence="3" id="KW-1185">Reference proteome</keyword>
<dbReference type="Gene3D" id="1.10.510.10">
    <property type="entry name" value="Transferase(Phosphotransferase) domain 1"/>
    <property type="match status" value="1"/>
</dbReference>
<dbReference type="GO" id="GO:0016301">
    <property type="term" value="F:kinase activity"/>
    <property type="evidence" value="ECO:0007669"/>
    <property type="project" value="UniProtKB-KW"/>
</dbReference>
<reference evidence="2" key="1">
    <citation type="submission" date="2014-12" db="EMBL/GenBank/DDBJ databases">
        <title>Genome Sequence of Valsa Canker Pathogens Uncovers a Specific Adaption of Colonization on Woody Bark.</title>
        <authorList>
            <person name="Yin Z."/>
            <person name="Liu H."/>
            <person name="Gao X."/>
            <person name="Li Z."/>
            <person name="Song N."/>
            <person name="Ke X."/>
            <person name="Dai Q."/>
            <person name="Wu Y."/>
            <person name="Sun Y."/>
            <person name="Xu J.-R."/>
            <person name="Kang Z.K."/>
            <person name="Wang L."/>
            <person name="Huang L."/>
        </authorList>
    </citation>
    <scope>NUCLEOTIDE SEQUENCE [LARGE SCALE GENOMIC DNA]</scope>
    <source>
        <strain evidence="2">03-8</strain>
    </source>
</reference>
<feature type="compositionally biased region" description="Basic and acidic residues" evidence="1">
    <location>
        <begin position="176"/>
        <end position="186"/>
    </location>
</feature>
<gene>
    <name evidence="2" type="ORF">VM1G_11176</name>
</gene>
<dbReference type="Pfam" id="PF06293">
    <property type="entry name" value="Kdo"/>
    <property type="match status" value="1"/>
</dbReference>
<keyword evidence="2" id="KW-0418">Kinase</keyword>
<feature type="region of interest" description="Disordered" evidence="1">
    <location>
        <begin position="74"/>
        <end position="186"/>
    </location>
</feature>
<dbReference type="AlphaFoldDB" id="A0A194VJQ4"/>
<name>A0A194VJQ4_CYTMA</name>
<proteinExistence type="predicted"/>
<dbReference type="InterPro" id="IPR011009">
    <property type="entry name" value="Kinase-like_dom_sf"/>
</dbReference>
<accession>A0A194VJQ4</accession>
<dbReference type="EMBL" id="KN796134">
    <property type="protein sequence ID" value="KUI64369.1"/>
    <property type="molecule type" value="Genomic_DNA"/>
</dbReference>
<protein>
    <submittedName>
        <fullName evidence="2">Tyrosine-protein kinase C03B1.5</fullName>
    </submittedName>
</protein>
<dbReference type="OrthoDB" id="2687876at2759"/>